<dbReference type="RefSeq" id="XP_046058632.1">
    <property type="nucleotide sequence ID" value="XM_046207646.1"/>
</dbReference>
<reference evidence="1" key="1">
    <citation type="journal article" date="2021" name="Open Biol.">
        <title>Shared evolutionary footprints suggest mitochondrial oxidative damage underlies multiple complex I losses in fungi.</title>
        <authorList>
            <person name="Schikora-Tamarit M.A."/>
            <person name="Marcet-Houben M."/>
            <person name="Nosek J."/>
            <person name="Gabaldon T."/>
        </authorList>
    </citation>
    <scope>NUCLEOTIDE SEQUENCE</scope>
    <source>
        <strain evidence="1">CBS6075</strain>
    </source>
</reference>
<evidence type="ECO:0000313" key="2">
    <source>
        <dbReference type="Proteomes" id="UP000769157"/>
    </source>
</evidence>
<gene>
    <name evidence="1" type="ORF">OGAPHI_006367</name>
</gene>
<sequence length="135" mass="15436">MFQRRLVDLVPKKEHELLELQNTANREPGVFLWIQLGTIDHRDLVQFVESNSQMPVASPKKGMEHDLDHATLWAVAVLVSKQPKLHSCVVFVQQQVHVEEEHFVRPHLLAMGIVRELEPGAHSGGFVAYDLLWSE</sequence>
<keyword evidence="2" id="KW-1185">Reference proteome</keyword>
<dbReference type="GeneID" id="70238331"/>
<name>A0A9P8T0U1_9ASCO</name>
<dbReference type="EMBL" id="JAEUBE010000439">
    <property type="protein sequence ID" value="KAH3661519.1"/>
    <property type="molecule type" value="Genomic_DNA"/>
</dbReference>
<reference evidence="1" key="2">
    <citation type="submission" date="2021-01" db="EMBL/GenBank/DDBJ databases">
        <authorList>
            <person name="Schikora-Tamarit M.A."/>
        </authorList>
    </citation>
    <scope>NUCLEOTIDE SEQUENCE</scope>
    <source>
        <strain evidence="1">CBS6075</strain>
    </source>
</reference>
<dbReference type="AlphaFoldDB" id="A0A9P8T0U1"/>
<comment type="caution">
    <text evidence="1">The sequence shown here is derived from an EMBL/GenBank/DDBJ whole genome shotgun (WGS) entry which is preliminary data.</text>
</comment>
<proteinExistence type="predicted"/>
<evidence type="ECO:0000313" key="1">
    <source>
        <dbReference type="EMBL" id="KAH3661519.1"/>
    </source>
</evidence>
<dbReference type="Proteomes" id="UP000769157">
    <property type="component" value="Unassembled WGS sequence"/>
</dbReference>
<organism evidence="1 2">
    <name type="scientific">Ogataea philodendri</name>
    <dbReference type="NCBI Taxonomy" id="1378263"/>
    <lineage>
        <taxon>Eukaryota</taxon>
        <taxon>Fungi</taxon>
        <taxon>Dikarya</taxon>
        <taxon>Ascomycota</taxon>
        <taxon>Saccharomycotina</taxon>
        <taxon>Pichiomycetes</taxon>
        <taxon>Pichiales</taxon>
        <taxon>Pichiaceae</taxon>
        <taxon>Ogataea</taxon>
    </lineage>
</organism>
<protein>
    <submittedName>
        <fullName evidence="1">Uncharacterized protein</fullName>
    </submittedName>
</protein>
<accession>A0A9P8T0U1</accession>